<reference evidence="14" key="1">
    <citation type="journal article" date="2019" name="Int. J. Syst. Evol. Microbiol.">
        <title>The Global Catalogue of Microorganisms (GCM) 10K type strain sequencing project: providing services to taxonomists for standard genome sequencing and annotation.</title>
        <authorList>
            <consortium name="The Broad Institute Genomics Platform"/>
            <consortium name="The Broad Institute Genome Sequencing Center for Infectious Disease"/>
            <person name="Wu L."/>
            <person name="Ma J."/>
        </authorList>
    </citation>
    <scope>NUCLEOTIDE SEQUENCE [LARGE SCALE GENOMIC DNA]</scope>
    <source>
        <strain evidence="14">CGMCC 4.7152</strain>
    </source>
</reference>
<evidence type="ECO:0000256" key="2">
    <source>
        <dbReference type="ARBA" id="ARBA00012438"/>
    </source>
</evidence>
<evidence type="ECO:0000256" key="9">
    <source>
        <dbReference type="SAM" id="MobiDB-lite"/>
    </source>
</evidence>
<keyword evidence="10" id="KW-0472">Membrane</keyword>
<evidence type="ECO:0000313" key="13">
    <source>
        <dbReference type="EMBL" id="MFC5007631.1"/>
    </source>
</evidence>
<feature type="transmembrane region" description="Helical" evidence="10">
    <location>
        <begin position="48"/>
        <end position="66"/>
    </location>
</feature>
<dbReference type="RefSeq" id="WP_380128269.1">
    <property type="nucleotide sequence ID" value="NZ_JBHSIU010000130.1"/>
</dbReference>
<dbReference type="InterPro" id="IPR011712">
    <property type="entry name" value="Sig_transdc_His_kin_sub3_dim/P"/>
</dbReference>
<evidence type="ECO:0000256" key="10">
    <source>
        <dbReference type="SAM" id="Phobius"/>
    </source>
</evidence>
<keyword evidence="4" id="KW-0808">Transferase</keyword>
<keyword evidence="10" id="KW-1133">Transmembrane helix</keyword>
<dbReference type="Proteomes" id="UP001595912">
    <property type="component" value="Unassembled WGS sequence"/>
</dbReference>
<dbReference type="InterPro" id="IPR050482">
    <property type="entry name" value="Sensor_HK_TwoCompSys"/>
</dbReference>
<feature type="compositionally biased region" description="Basic and acidic residues" evidence="9">
    <location>
        <begin position="90"/>
        <end position="111"/>
    </location>
</feature>
<dbReference type="SMART" id="SM00065">
    <property type="entry name" value="GAF"/>
    <property type="match status" value="1"/>
</dbReference>
<keyword evidence="3" id="KW-0597">Phosphoprotein</keyword>
<feature type="region of interest" description="Disordered" evidence="9">
    <location>
        <begin position="76"/>
        <end position="111"/>
    </location>
</feature>
<evidence type="ECO:0000259" key="11">
    <source>
        <dbReference type="SMART" id="SM00065"/>
    </source>
</evidence>
<evidence type="ECO:0000256" key="4">
    <source>
        <dbReference type="ARBA" id="ARBA00022679"/>
    </source>
</evidence>
<dbReference type="EMBL" id="JBHSIU010000130">
    <property type="protein sequence ID" value="MFC5007631.1"/>
    <property type="molecule type" value="Genomic_DNA"/>
</dbReference>
<name>A0ABV9WFW3_9ACTN</name>
<comment type="caution">
    <text evidence="13">The sequence shown here is derived from an EMBL/GenBank/DDBJ whole genome shotgun (WGS) entry which is preliminary data.</text>
</comment>
<evidence type="ECO:0000259" key="12">
    <source>
        <dbReference type="SMART" id="SM00387"/>
    </source>
</evidence>
<accession>A0ABV9WFW3</accession>
<evidence type="ECO:0000256" key="3">
    <source>
        <dbReference type="ARBA" id="ARBA00022553"/>
    </source>
</evidence>
<dbReference type="SMART" id="SM00387">
    <property type="entry name" value="HATPase_c"/>
    <property type="match status" value="1"/>
</dbReference>
<evidence type="ECO:0000256" key="1">
    <source>
        <dbReference type="ARBA" id="ARBA00000085"/>
    </source>
</evidence>
<evidence type="ECO:0000256" key="7">
    <source>
        <dbReference type="ARBA" id="ARBA00022840"/>
    </source>
</evidence>
<keyword evidence="10" id="KW-0812">Transmembrane</keyword>
<dbReference type="EC" id="2.7.13.3" evidence="2"/>
<proteinExistence type="predicted"/>
<evidence type="ECO:0000256" key="5">
    <source>
        <dbReference type="ARBA" id="ARBA00022741"/>
    </source>
</evidence>
<dbReference type="InterPro" id="IPR003018">
    <property type="entry name" value="GAF"/>
</dbReference>
<gene>
    <name evidence="13" type="ORF">ACFPIJ_58725</name>
</gene>
<evidence type="ECO:0000256" key="8">
    <source>
        <dbReference type="ARBA" id="ARBA00023012"/>
    </source>
</evidence>
<keyword evidence="7" id="KW-0067">ATP-binding</keyword>
<dbReference type="InterPro" id="IPR003594">
    <property type="entry name" value="HATPase_dom"/>
</dbReference>
<dbReference type="Pfam" id="PF07730">
    <property type="entry name" value="HisKA_3"/>
    <property type="match status" value="1"/>
</dbReference>
<feature type="transmembrane region" description="Helical" evidence="10">
    <location>
        <begin position="16"/>
        <end position="36"/>
    </location>
</feature>
<evidence type="ECO:0000256" key="6">
    <source>
        <dbReference type="ARBA" id="ARBA00022777"/>
    </source>
</evidence>
<dbReference type="Pfam" id="PF01590">
    <property type="entry name" value="GAF"/>
    <property type="match status" value="1"/>
</dbReference>
<dbReference type="CDD" id="cd16917">
    <property type="entry name" value="HATPase_UhpB-NarQ-NarX-like"/>
    <property type="match status" value="1"/>
</dbReference>
<sequence length="514" mass="54479">MVQARLPDWLVRPRPSSIAVGTVVGAMFAALETLLVSPPGAFASPGTLATIVLTFLVVAVLTALVAELGRSRAAESAGCHREATGGSPRASREKLRASREELRASREELRASRGELRASRDELCKIATEMAILRRVAVLVARGVPAEQVVAAVATETARLFEADATNLVRYEADQTITITAEHSTFAAPGMPHPPRPAGLGRRVPVEGGVAELVLRTSRPARVDSFADRRGALPELAQREGFRSAVAAPIVFEGRVWGALVVLWARREPPPLGAEDRLAQFTELVGTAVANTESRAELNASRARIVVAADAARRRIERDLHDGIQQRLMSLGLELRAAEALVPAELDELRARLSHTTDGLVTAFDDLREISRGIHPAILSQGGLGSALKTLARRCPIPVTIDSGCTGRLPGCVEVAVYYIVSEALTNAAKHAHASAIEVDVNIADDRETEGETLMLSIRDNGVGGADPAQGSGLVGLTDRVEALGGHLRIASPVNRGTSLSVSLPICNTADQIA</sequence>
<feature type="domain" description="Histidine kinase/HSP90-like ATPase" evidence="12">
    <location>
        <begin position="412"/>
        <end position="508"/>
    </location>
</feature>
<dbReference type="PANTHER" id="PTHR24421">
    <property type="entry name" value="NITRATE/NITRITE SENSOR PROTEIN NARX-RELATED"/>
    <property type="match status" value="1"/>
</dbReference>
<dbReference type="Pfam" id="PF02518">
    <property type="entry name" value="HATPase_c"/>
    <property type="match status" value="1"/>
</dbReference>
<keyword evidence="14" id="KW-1185">Reference proteome</keyword>
<organism evidence="13 14">
    <name type="scientific">Dactylosporangium cerinum</name>
    <dbReference type="NCBI Taxonomy" id="1434730"/>
    <lineage>
        <taxon>Bacteria</taxon>
        <taxon>Bacillati</taxon>
        <taxon>Actinomycetota</taxon>
        <taxon>Actinomycetes</taxon>
        <taxon>Micromonosporales</taxon>
        <taxon>Micromonosporaceae</taxon>
        <taxon>Dactylosporangium</taxon>
    </lineage>
</organism>
<keyword evidence="6 13" id="KW-0418">Kinase</keyword>
<dbReference type="PANTHER" id="PTHR24421:SF10">
    <property type="entry name" value="NITRATE_NITRITE SENSOR PROTEIN NARQ"/>
    <property type="match status" value="1"/>
</dbReference>
<dbReference type="SUPFAM" id="SSF55781">
    <property type="entry name" value="GAF domain-like"/>
    <property type="match status" value="1"/>
</dbReference>
<dbReference type="Gene3D" id="1.20.5.1930">
    <property type="match status" value="1"/>
</dbReference>
<protein>
    <recommendedName>
        <fullName evidence="2">histidine kinase</fullName>
        <ecNumber evidence="2">2.7.13.3</ecNumber>
    </recommendedName>
</protein>
<comment type="catalytic activity">
    <reaction evidence="1">
        <text>ATP + protein L-histidine = ADP + protein N-phospho-L-histidine.</text>
        <dbReference type="EC" id="2.7.13.3"/>
    </reaction>
</comment>
<dbReference type="Gene3D" id="3.30.450.40">
    <property type="match status" value="1"/>
</dbReference>
<keyword evidence="8" id="KW-0902">Two-component regulatory system</keyword>
<feature type="domain" description="GAF" evidence="11">
    <location>
        <begin position="145"/>
        <end position="299"/>
    </location>
</feature>
<dbReference type="InterPro" id="IPR029016">
    <property type="entry name" value="GAF-like_dom_sf"/>
</dbReference>
<dbReference type="InterPro" id="IPR036890">
    <property type="entry name" value="HATPase_C_sf"/>
</dbReference>
<dbReference type="GO" id="GO:0016301">
    <property type="term" value="F:kinase activity"/>
    <property type="evidence" value="ECO:0007669"/>
    <property type="project" value="UniProtKB-KW"/>
</dbReference>
<keyword evidence="5" id="KW-0547">Nucleotide-binding</keyword>
<dbReference type="SUPFAM" id="SSF55874">
    <property type="entry name" value="ATPase domain of HSP90 chaperone/DNA topoisomerase II/histidine kinase"/>
    <property type="match status" value="1"/>
</dbReference>
<dbReference type="Gene3D" id="3.30.565.10">
    <property type="entry name" value="Histidine kinase-like ATPase, C-terminal domain"/>
    <property type="match status" value="1"/>
</dbReference>
<evidence type="ECO:0000313" key="14">
    <source>
        <dbReference type="Proteomes" id="UP001595912"/>
    </source>
</evidence>